<dbReference type="Proteomes" id="UP000246078">
    <property type="component" value="Unassembled WGS sequence"/>
</dbReference>
<name>A0A2V2VT69_TRYCR</name>
<comment type="caution">
    <text evidence="2">The sequence shown here is derived from an EMBL/GenBank/DDBJ whole genome shotgun (WGS) entry which is preliminary data.</text>
</comment>
<dbReference type="VEuPathDB" id="TriTrypDB:BCY84_11379"/>
<sequence length="248" mass="26979">MMNREKVGRRLDLVNSSAGSIISLAAWCALQASSADVIFAAIDERMRNASTSKETRCALLNVIHELLLTCAANGVPEAGKRSVLMAVSKTLPGMVQAVRGLAGADAEAFEQNLSKVVSWWSMLNIFPRAWIAQLGVKKEAEQPRDTTGGASMPVQLSYIANLMSRYNEMKEECLRVSHASPERAASLREEAIQQLTKIREVVHCKLDGGVSLVAWLDAERNALEGNLPSMTSSVVGQKEEDDVLGSFF</sequence>
<dbReference type="VEuPathDB" id="TriTrypDB:TCDM_08173"/>
<dbReference type="Pfam" id="PF04818">
    <property type="entry name" value="CID"/>
    <property type="match status" value="1"/>
</dbReference>
<proteinExistence type="predicted"/>
<dbReference type="OrthoDB" id="263777at2759"/>
<dbReference type="VEuPathDB" id="TriTrypDB:TCSYLVIO_004623"/>
<dbReference type="Gene3D" id="1.25.40.90">
    <property type="match status" value="1"/>
</dbReference>
<dbReference type="VEuPathDB" id="TriTrypDB:TcCLB.508233.10"/>
<dbReference type="VEuPathDB" id="TriTrypDB:TcCLB.506249.10"/>
<accession>A0A2V2VT69</accession>
<dbReference type="EMBL" id="PRFC01000216">
    <property type="protein sequence ID" value="PWU99637.1"/>
    <property type="molecule type" value="Genomic_DNA"/>
</dbReference>
<dbReference type="InterPro" id="IPR008942">
    <property type="entry name" value="ENTH_VHS"/>
</dbReference>
<dbReference type="OMA" id="QHAKEQW"/>
<feature type="domain" description="CID" evidence="1">
    <location>
        <begin position="9"/>
        <end position="134"/>
    </location>
</feature>
<evidence type="ECO:0000313" key="3">
    <source>
        <dbReference type="Proteomes" id="UP000246078"/>
    </source>
</evidence>
<gene>
    <name evidence="2" type="ORF">C3747_216g26</name>
</gene>
<dbReference type="VEuPathDB" id="TriTrypDB:ECC02_000450"/>
<dbReference type="AlphaFoldDB" id="A0A2V2VT69"/>
<dbReference type="SMR" id="A0A2V2VT69"/>
<evidence type="ECO:0000259" key="1">
    <source>
        <dbReference type="Pfam" id="PF04818"/>
    </source>
</evidence>
<dbReference type="VEuPathDB" id="TriTrypDB:C3747_216g26"/>
<organism evidence="2 3">
    <name type="scientific">Trypanosoma cruzi</name>
    <dbReference type="NCBI Taxonomy" id="5693"/>
    <lineage>
        <taxon>Eukaryota</taxon>
        <taxon>Discoba</taxon>
        <taxon>Euglenozoa</taxon>
        <taxon>Kinetoplastea</taxon>
        <taxon>Metakinetoplastina</taxon>
        <taxon>Trypanosomatida</taxon>
        <taxon>Trypanosomatidae</taxon>
        <taxon>Trypanosoma</taxon>
        <taxon>Schizotrypanum</taxon>
    </lineage>
</organism>
<protein>
    <recommendedName>
        <fullName evidence="1">CID domain-containing protein</fullName>
    </recommendedName>
</protein>
<evidence type="ECO:0000313" key="2">
    <source>
        <dbReference type="EMBL" id="PWU99637.1"/>
    </source>
</evidence>
<dbReference type="VEuPathDB" id="TriTrypDB:Tc_MARK_6148"/>
<dbReference type="VEuPathDB" id="TriTrypDB:C4B63_63g80"/>
<reference evidence="2 3" key="1">
    <citation type="journal article" date="2018" name="Microb. Genom.">
        <title>Expanding an expanded genome: long-read sequencing of Trypanosoma cruzi.</title>
        <authorList>
            <person name="Berna L."/>
            <person name="Rodriguez M."/>
            <person name="Chiribao M.L."/>
            <person name="Parodi-Talice A."/>
            <person name="Pita S."/>
            <person name="Rijo G."/>
            <person name="Alvarez-Valin F."/>
            <person name="Robello C."/>
        </authorList>
    </citation>
    <scope>NUCLEOTIDE SEQUENCE [LARGE SCALE GENOMIC DNA]</scope>
    <source>
        <strain evidence="2 3">TCC</strain>
    </source>
</reference>
<dbReference type="InterPro" id="IPR006569">
    <property type="entry name" value="CID_dom"/>
</dbReference>
<dbReference type="VEuPathDB" id="TriTrypDB:TcG_08616"/>
<dbReference type="VEuPathDB" id="TriTrypDB:TcBrA4_0012590"/>
<dbReference type="VEuPathDB" id="TriTrypDB:TcCL_NonESM09271"/>